<dbReference type="EMBL" id="JAAAMG010000031">
    <property type="protein sequence ID" value="NDW07520.1"/>
    <property type="molecule type" value="Genomic_DNA"/>
</dbReference>
<protein>
    <submittedName>
        <fullName evidence="1">Uncharacterized protein</fullName>
    </submittedName>
</protein>
<dbReference type="AlphaFoldDB" id="A0A6N9T8A3"/>
<proteinExistence type="predicted"/>
<accession>A0A6N9T8A3</accession>
<reference evidence="1 2" key="1">
    <citation type="submission" date="2020-01" db="EMBL/GenBank/DDBJ databases">
        <title>Jiella pacifica sp. nov.</title>
        <authorList>
            <person name="Xue Z."/>
            <person name="Zhu S."/>
            <person name="Chen J."/>
            <person name="Yang J."/>
        </authorList>
    </citation>
    <scope>NUCLEOTIDE SEQUENCE [LARGE SCALE GENOMIC DNA]</scope>
    <source>
        <strain evidence="1 2">40Bstr34</strain>
    </source>
</reference>
<evidence type="ECO:0000313" key="1">
    <source>
        <dbReference type="EMBL" id="NDW07520.1"/>
    </source>
</evidence>
<dbReference type="RefSeq" id="WP_163465977.1">
    <property type="nucleotide sequence ID" value="NZ_JAAAMG010000031.1"/>
</dbReference>
<dbReference type="Proteomes" id="UP000469011">
    <property type="component" value="Unassembled WGS sequence"/>
</dbReference>
<organism evidence="1 2">
    <name type="scientific">Jiella pacifica</name>
    <dbReference type="NCBI Taxonomy" id="2696469"/>
    <lineage>
        <taxon>Bacteria</taxon>
        <taxon>Pseudomonadati</taxon>
        <taxon>Pseudomonadota</taxon>
        <taxon>Alphaproteobacteria</taxon>
        <taxon>Hyphomicrobiales</taxon>
        <taxon>Aurantimonadaceae</taxon>
        <taxon>Jiella</taxon>
    </lineage>
</organism>
<evidence type="ECO:0000313" key="2">
    <source>
        <dbReference type="Proteomes" id="UP000469011"/>
    </source>
</evidence>
<name>A0A6N9T8A3_9HYPH</name>
<keyword evidence="2" id="KW-1185">Reference proteome</keyword>
<comment type="caution">
    <text evidence="1">The sequence shown here is derived from an EMBL/GenBank/DDBJ whole genome shotgun (WGS) entry which is preliminary data.</text>
</comment>
<gene>
    <name evidence="1" type="ORF">GTK09_24205</name>
</gene>
<sequence>MRFVKGNCCRPEIRHAASLTPSCTHVICVDGERAQLRTVHRDHLAKVVEAGHSSAHGRFSARASNEKLPMLAEGHRQATKLGLAALGIVGGRRLALRWQAPPVAETGRAMTTMARALFS</sequence>